<organism evidence="3 4">
    <name type="scientific">Mariniflexile aquimaris</name>
    <dbReference type="NCBI Taxonomy" id="881009"/>
    <lineage>
        <taxon>Bacteria</taxon>
        <taxon>Pseudomonadati</taxon>
        <taxon>Bacteroidota</taxon>
        <taxon>Flavobacteriia</taxon>
        <taxon>Flavobacteriales</taxon>
        <taxon>Flavobacteriaceae</taxon>
        <taxon>Mariniflexile</taxon>
    </lineage>
</organism>
<dbReference type="EMBL" id="JBHTIB010000016">
    <property type="protein sequence ID" value="MFD0837166.1"/>
    <property type="molecule type" value="Genomic_DNA"/>
</dbReference>
<feature type="signal peptide" evidence="1">
    <location>
        <begin position="1"/>
        <end position="29"/>
    </location>
</feature>
<comment type="caution">
    <text evidence="3">The sequence shown here is derived from an EMBL/GenBank/DDBJ whole genome shotgun (WGS) entry which is preliminary data.</text>
</comment>
<evidence type="ECO:0000313" key="4">
    <source>
        <dbReference type="Proteomes" id="UP001597011"/>
    </source>
</evidence>
<gene>
    <name evidence="3" type="ORF">ACFQ0I_15415</name>
</gene>
<evidence type="ECO:0000256" key="1">
    <source>
        <dbReference type="SAM" id="SignalP"/>
    </source>
</evidence>
<dbReference type="InterPro" id="IPR026341">
    <property type="entry name" value="T9SS_type_B"/>
</dbReference>
<proteinExistence type="predicted"/>
<dbReference type="Proteomes" id="UP001597011">
    <property type="component" value="Unassembled WGS sequence"/>
</dbReference>
<keyword evidence="1" id="KW-0732">Signal</keyword>
<feature type="domain" description="Ig-like" evidence="2">
    <location>
        <begin position="1471"/>
        <end position="1549"/>
    </location>
</feature>
<feature type="domain" description="Ig-like" evidence="2">
    <location>
        <begin position="1154"/>
        <end position="1226"/>
    </location>
</feature>
<accession>A0ABW3BVN8</accession>
<dbReference type="Pfam" id="PF13585">
    <property type="entry name" value="CHU_C"/>
    <property type="match status" value="1"/>
</dbReference>
<reference evidence="4" key="1">
    <citation type="journal article" date="2019" name="Int. J. Syst. Evol. Microbiol.">
        <title>The Global Catalogue of Microorganisms (GCM) 10K type strain sequencing project: providing services to taxonomists for standard genome sequencing and annotation.</title>
        <authorList>
            <consortium name="The Broad Institute Genomics Platform"/>
            <consortium name="The Broad Institute Genome Sequencing Center for Infectious Disease"/>
            <person name="Wu L."/>
            <person name="Ma J."/>
        </authorList>
    </citation>
    <scope>NUCLEOTIDE SEQUENCE [LARGE SCALE GENOMIC DNA]</scope>
    <source>
        <strain evidence="4">CCUG 60529</strain>
    </source>
</reference>
<dbReference type="RefSeq" id="WP_379943802.1">
    <property type="nucleotide sequence ID" value="NZ_JBHTIB010000016.1"/>
</dbReference>
<evidence type="ECO:0000259" key="2">
    <source>
        <dbReference type="Pfam" id="PF19081"/>
    </source>
</evidence>
<feature type="chain" id="PRO_5045968396" evidence="1">
    <location>
        <begin position="30"/>
        <end position="1734"/>
    </location>
</feature>
<protein>
    <submittedName>
        <fullName evidence="3">Gliding motility-associated C-terminal domain-containing protein</fullName>
    </submittedName>
</protein>
<keyword evidence="4" id="KW-1185">Reference proteome</keyword>
<name>A0ABW3BVN8_9FLAO</name>
<dbReference type="InterPro" id="IPR044023">
    <property type="entry name" value="Ig_7"/>
</dbReference>
<sequence>MITKPLIRNAFKIASFVFVFFWTTLAVNAQCPALNPTPPTSPICNATGFKVSDLNAYATDNGGGIAWYTTSTGGTALSSGQLVTERTYYLDTNPASCGSRQSVDIDFTINPTGQILDKVYCSNENATIQTYIDDVLTTYIPSGGSVRIFNDLALTNQANTSDVIPNGFKTYYVVFYAGPNGTGCSSQIEVAKTAVFVSPPDPTPSNPQMFCASDNPTIGDLNTGTAFANYYWYSSIDTNGVPTSGDLALTTPLVNGSTYYIQVDNGCVSNAIPVTVNIDTPVDAGTSASLEYCNDSLPTSDFNLYELLGNPKVNTGSWSGPLVTSGGHLGTVNISTLTAENNYVFTYTVPSAGVCPDGVATVSINVYQVYSSGTVSAANPASFCVANLPSAFDLSTLIDNEDAGGQWTQGTTSSGTVITNPIDLSGYTPATYNFTYTQNVSNPCPEQSTTVQVIVLPNPNAGVAVNQTFCENDLAGNSPFDLFMALDGSQDNNSGIWRDASDVTISSSLDLTSLTVAGSPYSFNYTIDNGTCSDTEIITITIEPAPESGTADAPAEFCEGTAPASYNLFDLLTDEDQTGTWYSGLDNTGAVVSNPVDLSALTPGDYNFTFDVDAIGSCDDELVTVMITINPLPNTGTATPAVFCENDLAANSPLDLFAQLSGEDAGGTWTDDNTTGALSGSSVNLNSLTIGSFNFTYTITDVNGCTNSSTVVITVEDAPESGTVNAPIAFCEGTAPASYNLFDLLTGEDQTGTWYSGLDNTGAVVSNPVDLSALTPGDYNFTFDVDAIGSCDDELVTVMITINPLPNTGTPTPAVFCENDLAANSPLDLFAQLSGEDAGGTWTDDNTTGALTGSNVNLNSLAIGSFNFTYTITDVNGCTNSSTVVITVEDAPESGTPNAPIAFCEGTAPASYNLFDLLTGEDQTGSWYSGLDNTGAVVSNPVDLSALTPGDYNFTFDVDAIGSCDDELVTVMITINPLPNTGTATPAVFCENDLAANSPLDLFAQLSGEDAGGTWTDDNTTGALSGSSVNLNSLTIGSYNFSYTITDVNGCTNSSTVVVTVEDAPESGTPNAPIEFCIASITTGQTYNLFDLLTGEDQAGVWSDDDASGALSGNSVNLDGLASGTYNFTYDVDAIGSCDDVLVTVTIVINDTAAPTAPATQEFCDSATIANLSATGTTIQWYDNATGGTALLGTTALIDGEDYFASQTDAATGCESSVRTSVTATIYQSPKSGVAIAMADCNTNNAIDLFAGLDGTQDAGGVWTNDDGVGTLTGSTFDATGVTPGNYQFTYLVTASAPCVDASTTITVTVDGPLNAGTNNALDVCSNNGTTDLFGLIGSADTGGTWSPAMASGTGVFNPLVDASGTYTYMLSNACGTVSSEVVVTVTLAPNAGTDNTAAICVIDGPTDLFTFLGTSAQSGGTWSPALPSGTGVFDPSADAPGIYTYTVAAVSPCYPDASAQITVTANDSPQIVVLDANPSFCLVDRPTVANLAASIQPTGTVNWYTDATLSTPLLTSAALVDGEDYFATQTTASGCESSLSVQINVTINDTPTPTLMDASKEYCINDGPTINDLTLNILEYNSSSSNVVWYDASVDGNVVSDSETLVNLATYYAALIDATTGCESSVRLEVTPDLTSCGELFLPDGFSPNGDGVNDTYEVNNLDILYPKFEMQIYNRYGNLVYKGNASTPRFNGRSNQSRTTVKGDLPVGMYYYIFIFNDGENKPKQGHLYLSR</sequence>
<dbReference type="Pfam" id="PF19081">
    <property type="entry name" value="Ig_7"/>
    <property type="match status" value="2"/>
</dbReference>
<dbReference type="NCBIfam" id="TIGR04131">
    <property type="entry name" value="Bac_Flav_CTERM"/>
    <property type="match status" value="1"/>
</dbReference>
<evidence type="ECO:0000313" key="3">
    <source>
        <dbReference type="EMBL" id="MFD0837166.1"/>
    </source>
</evidence>